<reference evidence="1" key="1">
    <citation type="submission" date="2019-04" db="EMBL/GenBank/DDBJ databases">
        <title>Microbes associate with the intestines of laboratory mice.</title>
        <authorList>
            <person name="Navarre W."/>
            <person name="Wong E."/>
            <person name="Huang K."/>
            <person name="Tropini C."/>
            <person name="Ng K."/>
            <person name="Yu B."/>
        </authorList>
    </citation>
    <scope>NUCLEOTIDE SEQUENCE</scope>
    <source>
        <strain evidence="1">NM04_E33</strain>
    </source>
</reference>
<accession>A0AC61RGA7</accession>
<protein>
    <submittedName>
        <fullName evidence="1">Uncharacterized protein</fullName>
    </submittedName>
</protein>
<keyword evidence="2" id="KW-1185">Reference proteome</keyword>
<evidence type="ECO:0000313" key="1">
    <source>
        <dbReference type="EMBL" id="TGY78478.1"/>
    </source>
</evidence>
<organism evidence="1 2">
    <name type="scientific">Lepagella muris</name>
    <dbReference type="NCBI Taxonomy" id="3032870"/>
    <lineage>
        <taxon>Bacteria</taxon>
        <taxon>Pseudomonadati</taxon>
        <taxon>Bacteroidota</taxon>
        <taxon>Bacteroidia</taxon>
        <taxon>Bacteroidales</taxon>
        <taxon>Muribaculaceae</taxon>
        <taxon>Lepagella</taxon>
    </lineage>
</organism>
<sequence length="311" mass="34931">MRLLFTDILCIMLLTISTACNSDIFVEPLPKDIETDITLSPGGDSYSFKIKKKGLSGLSFGNEIDSYTSTIYYDKDGEILYGSYSIDDVTKIVYAAPRFSIEFRVSGDKVEASALDNTYDSEISVWSTLLYGEQSLSITFHLTPGKPMEIEHLGYDIVRPVAGFKTLKMMSSKVNNNTDSVKRIGIYPYNYAKSKILLQPEELWQNGIRGTVPVQIYSNGEWIESESSNVEVTIGDVIEFHSENVNPDEVAYIDVPAHSTVTSILYVRYATLDVRYLATFMQPNSQFTYPASGKCQLFQPIDYDIEISCEN</sequence>
<dbReference type="EMBL" id="SRYB01000013">
    <property type="protein sequence ID" value="TGY78478.1"/>
    <property type="molecule type" value="Genomic_DNA"/>
</dbReference>
<gene>
    <name evidence="1" type="ORF">E5331_10325</name>
</gene>
<evidence type="ECO:0000313" key="2">
    <source>
        <dbReference type="Proteomes" id="UP000306319"/>
    </source>
</evidence>
<proteinExistence type="predicted"/>
<name>A0AC61RGA7_9BACT</name>
<comment type="caution">
    <text evidence="1">The sequence shown here is derived from an EMBL/GenBank/DDBJ whole genome shotgun (WGS) entry which is preliminary data.</text>
</comment>
<dbReference type="Proteomes" id="UP000306319">
    <property type="component" value="Unassembled WGS sequence"/>
</dbReference>